<comment type="similarity">
    <text evidence="2 7">Belongs to the DedA family.</text>
</comment>
<evidence type="ECO:0000256" key="3">
    <source>
        <dbReference type="ARBA" id="ARBA00022475"/>
    </source>
</evidence>
<keyword evidence="3 7" id="KW-1003">Cell membrane</keyword>
<evidence type="ECO:0000256" key="2">
    <source>
        <dbReference type="ARBA" id="ARBA00010792"/>
    </source>
</evidence>
<proteinExistence type="inferred from homology"/>
<keyword evidence="4 7" id="KW-0812">Transmembrane</keyword>
<dbReference type="EMBL" id="BAAAYN010000017">
    <property type="protein sequence ID" value="GAA3386525.1"/>
    <property type="molecule type" value="Genomic_DNA"/>
</dbReference>
<feature type="transmembrane region" description="Helical" evidence="7">
    <location>
        <begin position="172"/>
        <end position="191"/>
    </location>
</feature>
<evidence type="ECO:0000256" key="4">
    <source>
        <dbReference type="ARBA" id="ARBA00022692"/>
    </source>
</evidence>
<feature type="transmembrane region" description="Helical" evidence="7">
    <location>
        <begin position="58"/>
        <end position="77"/>
    </location>
</feature>
<organism evidence="10 11">
    <name type="scientific">Cryptosporangium minutisporangium</name>
    <dbReference type="NCBI Taxonomy" id="113569"/>
    <lineage>
        <taxon>Bacteria</taxon>
        <taxon>Bacillati</taxon>
        <taxon>Actinomycetota</taxon>
        <taxon>Actinomycetes</taxon>
        <taxon>Cryptosporangiales</taxon>
        <taxon>Cryptosporangiaceae</taxon>
        <taxon>Cryptosporangium</taxon>
    </lineage>
</organism>
<feature type="compositionally biased region" description="Low complexity" evidence="8">
    <location>
        <begin position="214"/>
        <end position="239"/>
    </location>
</feature>
<name>A0ABP6SWD7_9ACTN</name>
<evidence type="ECO:0000256" key="5">
    <source>
        <dbReference type="ARBA" id="ARBA00022989"/>
    </source>
</evidence>
<evidence type="ECO:0000313" key="11">
    <source>
        <dbReference type="Proteomes" id="UP001501676"/>
    </source>
</evidence>
<gene>
    <name evidence="10" type="ORF">GCM10020369_24310</name>
</gene>
<evidence type="ECO:0000256" key="8">
    <source>
        <dbReference type="SAM" id="MobiDB-lite"/>
    </source>
</evidence>
<dbReference type="RefSeq" id="WP_345728155.1">
    <property type="nucleotide sequence ID" value="NZ_BAAAYN010000017.1"/>
</dbReference>
<feature type="domain" description="VTT" evidence="9">
    <location>
        <begin position="36"/>
        <end position="159"/>
    </location>
</feature>
<feature type="transmembrane region" description="Helical" evidence="7">
    <location>
        <begin position="137"/>
        <end position="160"/>
    </location>
</feature>
<keyword evidence="11" id="KW-1185">Reference proteome</keyword>
<evidence type="ECO:0000259" key="9">
    <source>
        <dbReference type="Pfam" id="PF09335"/>
    </source>
</evidence>
<comment type="subcellular location">
    <subcellularLocation>
        <location evidence="1 7">Cell membrane</location>
        <topology evidence="1 7">Multi-pass membrane protein</topology>
    </subcellularLocation>
</comment>
<protein>
    <recommendedName>
        <fullName evidence="9">VTT domain-containing protein</fullName>
    </recommendedName>
</protein>
<dbReference type="InterPro" id="IPR032818">
    <property type="entry name" value="DedA-like"/>
</dbReference>
<evidence type="ECO:0000256" key="1">
    <source>
        <dbReference type="ARBA" id="ARBA00004651"/>
    </source>
</evidence>
<feature type="compositionally biased region" description="Basic residues" evidence="8">
    <location>
        <begin position="265"/>
        <end position="274"/>
    </location>
</feature>
<feature type="transmembrane region" description="Helical" evidence="7">
    <location>
        <begin position="15"/>
        <end position="37"/>
    </location>
</feature>
<accession>A0ABP6SWD7</accession>
<evidence type="ECO:0000313" key="10">
    <source>
        <dbReference type="EMBL" id="GAA3386525.1"/>
    </source>
</evidence>
<evidence type="ECO:0000256" key="7">
    <source>
        <dbReference type="RuleBase" id="RU367016"/>
    </source>
</evidence>
<evidence type="ECO:0000256" key="6">
    <source>
        <dbReference type="ARBA" id="ARBA00023136"/>
    </source>
</evidence>
<feature type="region of interest" description="Disordered" evidence="8">
    <location>
        <begin position="201"/>
        <end position="274"/>
    </location>
</feature>
<dbReference type="PANTHER" id="PTHR30353">
    <property type="entry name" value="INNER MEMBRANE PROTEIN DEDA-RELATED"/>
    <property type="match status" value="1"/>
</dbReference>
<dbReference type="Proteomes" id="UP001501676">
    <property type="component" value="Unassembled WGS sequence"/>
</dbReference>
<dbReference type="Pfam" id="PF09335">
    <property type="entry name" value="VTT_dom"/>
    <property type="match status" value="1"/>
</dbReference>
<reference evidence="11" key="1">
    <citation type="journal article" date="2019" name="Int. J. Syst. Evol. Microbiol.">
        <title>The Global Catalogue of Microorganisms (GCM) 10K type strain sequencing project: providing services to taxonomists for standard genome sequencing and annotation.</title>
        <authorList>
            <consortium name="The Broad Institute Genomics Platform"/>
            <consortium name="The Broad Institute Genome Sequencing Center for Infectious Disease"/>
            <person name="Wu L."/>
            <person name="Ma J."/>
        </authorList>
    </citation>
    <scope>NUCLEOTIDE SEQUENCE [LARGE SCALE GENOMIC DNA]</scope>
    <source>
        <strain evidence="11">JCM 9458</strain>
    </source>
</reference>
<feature type="compositionally biased region" description="Polar residues" evidence="8">
    <location>
        <begin position="249"/>
        <end position="259"/>
    </location>
</feature>
<comment type="caution">
    <text evidence="10">The sequence shown here is derived from an EMBL/GenBank/DDBJ whole genome shotgun (WGS) entry which is preliminary data.</text>
</comment>
<dbReference type="PANTHER" id="PTHR30353:SF0">
    <property type="entry name" value="TRANSMEMBRANE PROTEIN"/>
    <property type="match status" value="1"/>
</dbReference>
<keyword evidence="6 7" id="KW-0472">Membrane</keyword>
<sequence>MDTVVTLVTDLRAPVLYALILAIVFAETAVLLGMLLPGETAAIVAGVLASQQQLSLQAVIPLVVVAAIAGDTTGYLLGRRFGPNVLEGRLLRRRHDQVERAAASLRRHGWLVIVVSRFLPFLRTVTPAAAGVSRLPYPAFFAASVAGCVLWGVGCPVLGYLAADSYERVEEVVGNTGIIVLALLALTGWVVRVRRRRRARQVAAPDGSGVSSEPADAPDLPDAHPVATSTPPEAPAAEPQPRDDPATVRPTSPAGTTGSIDVLRPRRRTDRRRP</sequence>
<keyword evidence="5 7" id="KW-1133">Transmembrane helix</keyword>
<dbReference type="InterPro" id="IPR032816">
    <property type="entry name" value="VTT_dom"/>
</dbReference>